<feature type="domain" description="C2 tensin-type" evidence="8">
    <location>
        <begin position="291"/>
        <end position="417"/>
    </location>
</feature>
<evidence type="ECO:0000313" key="9">
    <source>
        <dbReference type="Ensembl" id="ENSUMAP00000027576"/>
    </source>
</evidence>
<gene>
    <name evidence="9" type="primary">TNS1</name>
</gene>
<protein>
    <submittedName>
        <fullName evidence="9">Tensin 1</fullName>
    </submittedName>
</protein>
<feature type="compositionally biased region" description="Polar residues" evidence="6">
    <location>
        <begin position="1101"/>
        <end position="1125"/>
    </location>
</feature>
<feature type="compositionally biased region" description="Pro residues" evidence="6">
    <location>
        <begin position="807"/>
        <end position="818"/>
    </location>
</feature>
<dbReference type="SMART" id="SM01326">
    <property type="entry name" value="PTEN_C2"/>
    <property type="match status" value="1"/>
</dbReference>
<feature type="region of interest" description="Disordered" evidence="6">
    <location>
        <begin position="613"/>
        <end position="655"/>
    </location>
</feature>
<dbReference type="GO" id="GO:0005925">
    <property type="term" value="C:focal adhesion"/>
    <property type="evidence" value="ECO:0007669"/>
    <property type="project" value="UniProtKB-SubCell"/>
</dbReference>
<dbReference type="SMART" id="SM00462">
    <property type="entry name" value="PTB"/>
    <property type="match status" value="1"/>
</dbReference>
<dbReference type="FunFam" id="2.30.29.30:FF:000039">
    <property type="entry name" value="Tensin 1"/>
    <property type="match status" value="1"/>
</dbReference>
<dbReference type="SUPFAM" id="SSF52799">
    <property type="entry name" value="(Phosphotyrosine protein) phosphatases II"/>
    <property type="match status" value="1"/>
</dbReference>
<feature type="compositionally biased region" description="Polar residues" evidence="6">
    <location>
        <begin position="1293"/>
        <end position="1310"/>
    </location>
</feature>
<keyword evidence="3" id="KW-0597">Phosphoprotein</keyword>
<feature type="compositionally biased region" description="Low complexity" evidence="6">
    <location>
        <begin position="1321"/>
        <end position="1333"/>
    </location>
</feature>
<proteinExistence type="inferred from homology"/>
<dbReference type="FunFam" id="3.90.190.10:FF:000275">
    <property type="entry name" value="Tensin 1"/>
    <property type="match status" value="1"/>
</dbReference>
<dbReference type="Gene3D" id="2.30.29.30">
    <property type="entry name" value="Pleckstrin-homology domain (PH domain)/Phosphotyrosine-binding domain (PTB)"/>
    <property type="match status" value="1"/>
</dbReference>
<dbReference type="PANTHER" id="PTHR45734">
    <property type="entry name" value="TENSIN"/>
    <property type="match status" value="1"/>
</dbReference>
<evidence type="ECO:0000256" key="4">
    <source>
        <dbReference type="ARBA" id="ARBA00022949"/>
    </source>
</evidence>
<feature type="compositionally biased region" description="Polar residues" evidence="6">
    <location>
        <begin position="1184"/>
        <end position="1201"/>
    </location>
</feature>
<evidence type="ECO:0000256" key="2">
    <source>
        <dbReference type="ARBA" id="ARBA00007881"/>
    </source>
</evidence>
<evidence type="ECO:0000259" key="7">
    <source>
        <dbReference type="PROSITE" id="PS51181"/>
    </source>
</evidence>
<evidence type="ECO:0000256" key="1">
    <source>
        <dbReference type="ARBA" id="ARBA00004246"/>
    </source>
</evidence>
<dbReference type="InterPro" id="IPR051484">
    <property type="entry name" value="Tensin_PTEN_phosphatase"/>
</dbReference>
<dbReference type="SUPFAM" id="SSF55550">
    <property type="entry name" value="SH2 domain"/>
    <property type="match status" value="1"/>
</dbReference>
<feature type="compositionally biased region" description="Polar residues" evidence="6">
    <location>
        <begin position="625"/>
        <end position="640"/>
    </location>
</feature>
<evidence type="ECO:0000256" key="3">
    <source>
        <dbReference type="ARBA" id="ARBA00022553"/>
    </source>
</evidence>
<accession>A0A452V294</accession>
<reference evidence="9" key="1">
    <citation type="submission" date="2019-03" db="UniProtKB">
        <authorList>
            <consortium name="Ensembl"/>
        </authorList>
    </citation>
    <scope>IDENTIFICATION</scope>
</reference>
<dbReference type="Pfam" id="PF08416">
    <property type="entry name" value="PTB"/>
    <property type="match status" value="1"/>
</dbReference>
<dbReference type="CDD" id="cd01213">
    <property type="entry name" value="PTB_tensin"/>
    <property type="match status" value="1"/>
</dbReference>
<comment type="subcellular location">
    <subcellularLocation>
        <location evidence="1">Cell junction</location>
        <location evidence="1">Focal adhesion</location>
    </subcellularLocation>
</comment>
<evidence type="ECO:0000256" key="5">
    <source>
        <dbReference type="ARBA" id="ARBA00022999"/>
    </source>
</evidence>
<dbReference type="FunFam" id="2.60.40.1110:FF:000002">
    <property type="entry name" value="tensin-1 isoform X2"/>
    <property type="match status" value="1"/>
</dbReference>
<feature type="domain" description="Phosphatase tensin-type" evidence="7">
    <location>
        <begin position="114"/>
        <end position="286"/>
    </location>
</feature>
<dbReference type="Ensembl" id="ENSUMAT00000032606.1">
    <property type="protein sequence ID" value="ENSUMAP00000027576.1"/>
    <property type="gene ID" value="ENSUMAG00000019767.1"/>
</dbReference>
<feature type="compositionally biased region" description="Low complexity" evidence="6">
    <location>
        <begin position="717"/>
        <end position="736"/>
    </location>
</feature>
<keyword evidence="4" id="KW-0965">Cell junction</keyword>
<evidence type="ECO:0000259" key="8">
    <source>
        <dbReference type="PROSITE" id="PS51182"/>
    </source>
</evidence>
<dbReference type="InterPro" id="IPR014020">
    <property type="entry name" value="Tensin_C2-dom"/>
</dbReference>
<feature type="compositionally biased region" description="Basic and acidic residues" evidence="6">
    <location>
        <begin position="920"/>
        <end position="933"/>
    </location>
</feature>
<dbReference type="InterPro" id="IPR029023">
    <property type="entry name" value="Tensin_phosphatase"/>
</dbReference>
<dbReference type="InterPro" id="IPR033929">
    <property type="entry name" value="Tensin_PTB"/>
</dbReference>
<feature type="compositionally biased region" description="Low complexity" evidence="6">
    <location>
        <begin position="1081"/>
        <end position="1094"/>
    </location>
</feature>
<sequence length="1666" mass="177140">MPTQLGAGVWVTLSSLSWEDLEAPKTHHFKVKTFKKVKPCGICRQVITREGCTCKDANLALSLFSPQVAAPCIPPSSHELVVSESPFPTLLLSLPSFFSSFVTAAFRPKNMSVSRTVEDSCELDLVYVTERIIAVSFPSTANEENFRSNLREVAQMLKSKHGGSYLLFNLSERRPDITKLHAKILEFGWPDLHTPALEKICSVCKAMDTWLNADPHNVVVLHNKVRVGPLCVCVCVYACTHVDMCSADQALDRFAMKRFYEDKIVPIGQPSQRRYVHYFSGLLSGSIKMNNKPLFLHHVIMHGIPNFESKGGCRPFLRIYQAMQPVYTSGIYNVQGDSQTSICITIEPGLLLKGDILLKCYHKKFRSPARDVIFRVQFHTCAIHDLGVVFGKEDLDDAFKDDRFPEYGKVEFVFSYGPEKIQGMEHLENGPSVSVDYNTSDPLIRWDSYDNFDGHREDGMEEVVGHTQGPLDGSLYAKVKKKDSLHGSTGAVNAARPALSATPNHVEHTLSVSSDSGNSTASTKTDKTDEPVPAASCAPAALSPEEKRELDRLLSGFGVEREKQGPMYHAQHLRSRPAGGPAVPSSGRHVVPAQVHVNGGALASERETDILDDELPNQDGHSVGSMGTLSSLDGVTNTSEGGYPEALSSLTNGLDKTYPVEPMVNGGGYPYESAGRAVPAHASHAAPMRPSYSAQEGLPAAAAAPLHKSQSVPGAWPGASPLSSQPPSGSSCQPHPLTQSRSGYIPSGHSLGTPEPAPRASLALESFPSGRPYSPYDYQSCPPGSSQSFRPKSPASSSSPAFLPTTHSPPGPQQPPASLPGLTAQPQLPPKEAASDPSRTPEEEPLNLEGLVAHRVAGVQAREKQPAEPPAPLRRRAASDGQYENQSPEPASPRSPGVRSPVQCVSPELALTIALNPGGRPKEPHLHSYKEAFEEMEGTSPTSPPPSGVRSPPGLAKTPLSALGLKPHNPADILLHPTGEPRSYVESVVRTAVAGPRAQDPEPKTFSAPAAQAYGHETPLRNGTLGGSFVSPSPLSTSSPILSADSTSVGSFPSGENSDQGPRTPTQPLLDSGFRSGSLGQPSPSAQRSYQSSSPLPPAGSSYSSPDYSLQQFSSPESQARSQFTVAGVHTVPGSPQARHRTVGTNTPPSPGFGRRAINPSVAAPGSPSLSHRQVMGPAGTGFHGSTVSSPQSSAATTPGSPSLGRHPGAHQVSGLHGSVATTPGSPSLARHPGAHQGSLASGLHGNAIASPGSPSMGRHLGGSGSVVPSSPSLDRHVAYCGYSTPEDPRPTLSRQSSASGYQAPSTPSFPVSPAYYPGLSSPATSPSPDSAAFRQGSPTPALPEKRRMSVGDRGGSLPNYATINGKVSSSPVASGMSSPSGGSTVSFSHTLPDFSKYSMPDNSPETRAKVKFVQDTSKYWYKPEISREQEPRDGVPLAGGGRMPRKVLTPPVFLFIPGDMTHELVRHFLIETGPRGVKLKGCPNEPNFGSLSALVYQHSIIPLALPCKLVIPNRDPTDESKDSSGPANSTTDLLKQGAACNVLFVNSVDMESLTGPQAISKATSETLAADPTPAATIVHFKVSAQGITLTDNQRKLFFRRHYPLNTVTFCDLDPQERKLFGFVARKQGSTTDNACHLFAELDPNQPASAIVNFVSKVMLSAGQKR</sequence>
<dbReference type="InterPro" id="IPR036860">
    <property type="entry name" value="SH2_dom_sf"/>
</dbReference>
<dbReference type="InterPro" id="IPR035892">
    <property type="entry name" value="C2_domain_sf"/>
</dbReference>
<dbReference type="Gene3D" id="3.90.190.10">
    <property type="entry name" value="Protein tyrosine phosphatase superfamily"/>
    <property type="match status" value="1"/>
</dbReference>
<dbReference type="PROSITE" id="PS51181">
    <property type="entry name" value="PPASE_TENSIN"/>
    <property type="match status" value="1"/>
</dbReference>
<feature type="region of interest" description="Disordered" evidence="6">
    <location>
        <begin position="568"/>
        <end position="588"/>
    </location>
</feature>
<feature type="compositionally biased region" description="Low complexity" evidence="6">
    <location>
        <begin position="785"/>
        <end position="806"/>
    </location>
</feature>
<dbReference type="GO" id="GO:0010761">
    <property type="term" value="P:fibroblast migration"/>
    <property type="evidence" value="ECO:0007669"/>
    <property type="project" value="TreeGrafter"/>
</dbReference>
<dbReference type="Gene3D" id="2.60.40.1110">
    <property type="match status" value="1"/>
</dbReference>
<keyword evidence="5" id="KW-0727">SH2 domain</keyword>
<dbReference type="InterPro" id="IPR029021">
    <property type="entry name" value="Prot-tyrosine_phosphatase-like"/>
</dbReference>
<feature type="region of interest" description="Disordered" evidence="6">
    <location>
        <begin position="508"/>
        <end position="547"/>
    </location>
</feature>
<dbReference type="PROSITE" id="PS51182">
    <property type="entry name" value="C2_TENSIN"/>
    <property type="match status" value="1"/>
</dbReference>
<comment type="similarity">
    <text evidence="2">Belongs to the PTEN phosphatase protein family.</text>
</comment>
<name>A0A452V294_URSMA</name>
<dbReference type="InterPro" id="IPR013625">
    <property type="entry name" value="PTB"/>
</dbReference>
<organism evidence="9">
    <name type="scientific">Ursus maritimus</name>
    <name type="common">Polar bear</name>
    <name type="synonym">Thalarctos maritimus</name>
    <dbReference type="NCBI Taxonomy" id="29073"/>
    <lineage>
        <taxon>Eukaryota</taxon>
        <taxon>Metazoa</taxon>
        <taxon>Chordata</taxon>
        <taxon>Craniata</taxon>
        <taxon>Vertebrata</taxon>
        <taxon>Euteleostomi</taxon>
        <taxon>Mammalia</taxon>
        <taxon>Eutheria</taxon>
        <taxon>Laurasiatheria</taxon>
        <taxon>Carnivora</taxon>
        <taxon>Caniformia</taxon>
        <taxon>Ursidae</taxon>
        <taxon>Ursus</taxon>
    </lineage>
</organism>
<dbReference type="SUPFAM" id="SSF49562">
    <property type="entry name" value="C2 domain (Calcium/lipid-binding domain, CaLB)"/>
    <property type="match status" value="1"/>
</dbReference>
<dbReference type="Gene3D" id="3.30.505.10">
    <property type="entry name" value="SH2 domain"/>
    <property type="match status" value="1"/>
</dbReference>
<dbReference type="InterPro" id="IPR006020">
    <property type="entry name" value="PTB/PI_dom"/>
</dbReference>
<feature type="region of interest" description="Disordered" evidence="6">
    <location>
        <begin position="699"/>
        <end position="1361"/>
    </location>
</feature>
<dbReference type="InterPro" id="IPR011993">
    <property type="entry name" value="PH-like_dom_sf"/>
</dbReference>
<feature type="compositionally biased region" description="Low complexity" evidence="6">
    <location>
        <begin position="531"/>
        <end position="543"/>
    </location>
</feature>
<evidence type="ECO:0000256" key="6">
    <source>
        <dbReference type="SAM" id="MobiDB-lite"/>
    </source>
</evidence>
<feature type="compositionally biased region" description="Polar residues" evidence="6">
    <location>
        <begin position="1044"/>
        <end position="1069"/>
    </location>
</feature>
<dbReference type="SUPFAM" id="SSF50729">
    <property type="entry name" value="PH domain-like"/>
    <property type="match status" value="1"/>
</dbReference>
<dbReference type="Pfam" id="PF10409">
    <property type="entry name" value="PTEN_C2"/>
    <property type="match status" value="1"/>
</dbReference>
<feature type="compositionally biased region" description="Polar residues" evidence="6">
    <location>
        <begin position="510"/>
        <end position="523"/>
    </location>
</feature>
<dbReference type="PANTHER" id="PTHR45734:SF3">
    <property type="entry name" value="TENSIN-1"/>
    <property type="match status" value="1"/>
</dbReference>
<dbReference type="GeneTree" id="ENSGT00940000155400"/>
<feature type="compositionally biased region" description="Low complexity" evidence="6">
    <location>
        <begin position="1031"/>
        <end position="1043"/>
    </location>
</feature>